<dbReference type="AlphaFoldDB" id="A0A0F9YIC7"/>
<dbReference type="Gene3D" id="3.90.550.10">
    <property type="entry name" value="Spore Coat Polysaccharide Biosynthesis Protein SpsA, Chain A"/>
    <property type="match status" value="1"/>
</dbReference>
<comment type="caution">
    <text evidence="3">The sequence shown here is derived from an EMBL/GenBank/DDBJ whole genome shotgun (WGS) entry which is preliminary data.</text>
</comment>
<evidence type="ECO:0000256" key="1">
    <source>
        <dbReference type="SAM" id="Phobius"/>
    </source>
</evidence>
<feature type="transmembrane region" description="Helical" evidence="1">
    <location>
        <begin position="294"/>
        <end position="313"/>
    </location>
</feature>
<keyword evidence="1" id="KW-0812">Transmembrane</keyword>
<dbReference type="PANTHER" id="PTHR48090:SF7">
    <property type="entry name" value="RFBJ PROTEIN"/>
    <property type="match status" value="1"/>
</dbReference>
<feature type="transmembrane region" description="Helical" evidence="1">
    <location>
        <begin position="254"/>
        <end position="282"/>
    </location>
</feature>
<dbReference type="CDD" id="cd04179">
    <property type="entry name" value="DPM_DPG-synthase_like"/>
    <property type="match status" value="1"/>
</dbReference>
<dbReference type="GO" id="GO:0016740">
    <property type="term" value="F:transferase activity"/>
    <property type="evidence" value="ECO:0007669"/>
    <property type="project" value="UniProtKB-KW"/>
</dbReference>
<feature type="transmembrane region" description="Helical" evidence="1">
    <location>
        <begin position="226"/>
        <end position="248"/>
    </location>
</feature>
<keyword evidence="1" id="KW-1133">Transmembrane helix</keyword>
<sequence length="350" mass="39817">MKYTISILIPCLNEKITIKKAIFDAKINADKLFKNKYEIVVADNGSTDGSLEIIRKIKGIKIIQVPVKGYGAALHWGIKNSMGDYVVFADADLSYPFSNLDKFKPLIRGNPDLILGSRIKGTIQKKAMPFLNRYFGTPILTLLIKLLYNLPTTDCNSGMRMVKRSFYNNLNMRNSGMEWASELLLKTAIKRGKYQEVPIKFMKDKRGNKPHLSRWSDGWRHLKSIILLKPVLFIYLMVIFLILSLLAFQTNFGLTSLFILLFTVTLFSFLALTFLGFAIESVHNPVSKLINNNYLVPIVLLFLLIVGLVIYLLPDKHMGTKMLLGAIMSIVLIWVFLIETVKTHLVNRLP</sequence>
<feature type="domain" description="Glycosyltransferase 2-like" evidence="2">
    <location>
        <begin position="6"/>
        <end position="168"/>
    </location>
</feature>
<dbReference type="Pfam" id="PF00535">
    <property type="entry name" value="Glycos_transf_2"/>
    <property type="match status" value="1"/>
</dbReference>
<keyword evidence="1" id="KW-0472">Membrane</keyword>
<evidence type="ECO:0000259" key="2">
    <source>
        <dbReference type="Pfam" id="PF00535"/>
    </source>
</evidence>
<accession>A0A0F9YIC7</accession>
<proteinExistence type="predicted"/>
<evidence type="ECO:0000313" key="3">
    <source>
        <dbReference type="EMBL" id="KKP31113.1"/>
    </source>
</evidence>
<dbReference type="Proteomes" id="UP000034803">
    <property type="component" value="Unassembled WGS sequence"/>
</dbReference>
<dbReference type="PANTHER" id="PTHR48090">
    <property type="entry name" value="UNDECAPRENYL-PHOSPHATE 4-DEOXY-4-FORMAMIDO-L-ARABINOSE TRANSFERASE-RELATED"/>
    <property type="match status" value="1"/>
</dbReference>
<feature type="transmembrane region" description="Helical" evidence="1">
    <location>
        <begin position="319"/>
        <end position="338"/>
    </location>
</feature>
<gene>
    <name evidence="3" type="ORF">UR21_C0016G0031</name>
</gene>
<dbReference type="InterPro" id="IPR050256">
    <property type="entry name" value="Glycosyltransferase_2"/>
</dbReference>
<dbReference type="InterPro" id="IPR001173">
    <property type="entry name" value="Glyco_trans_2-like"/>
</dbReference>
<reference evidence="3 4" key="1">
    <citation type="journal article" date="2015" name="Nature">
        <title>rRNA introns, odd ribosomes, and small enigmatic genomes across a large radiation of phyla.</title>
        <authorList>
            <person name="Brown C.T."/>
            <person name="Hug L.A."/>
            <person name="Thomas B.C."/>
            <person name="Sharon I."/>
            <person name="Castelle C.J."/>
            <person name="Singh A."/>
            <person name="Wilkins M.J."/>
            <person name="Williams K.H."/>
            <person name="Banfield J.F."/>
        </authorList>
    </citation>
    <scope>NUCLEOTIDE SEQUENCE [LARGE SCALE GENOMIC DNA]</scope>
</reference>
<organism evidence="3 4">
    <name type="scientific">Candidatus Woesebacteria bacterium GW2011_GWC2_31_9</name>
    <dbReference type="NCBI Taxonomy" id="1618586"/>
    <lineage>
        <taxon>Bacteria</taxon>
        <taxon>Candidatus Woeseibacteriota</taxon>
    </lineage>
</organism>
<keyword evidence="3" id="KW-0808">Transferase</keyword>
<name>A0A0F9YIC7_9BACT</name>
<dbReference type="SUPFAM" id="SSF53448">
    <property type="entry name" value="Nucleotide-diphospho-sugar transferases"/>
    <property type="match status" value="1"/>
</dbReference>
<evidence type="ECO:0000313" key="4">
    <source>
        <dbReference type="Proteomes" id="UP000034803"/>
    </source>
</evidence>
<dbReference type="EMBL" id="LBOI01000016">
    <property type="protein sequence ID" value="KKP31113.1"/>
    <property type="molecule type" value="Genomic_DNA"/>
</dbReference>
<protein>
    <submittedName>
        <fullName evidence="3">Dolichol-p-glucose synthetase, Glycosyltransferase</fullName>
    </submittedName>
</protein>
<dbReference type="InterPro" id="IPR029044">
    <property type="entry name" value="Nucleotide-diphossugar_trans"/>
</dbReference>